<accession>A0A2L1BVP1</accession>
<dbReference type="AlphaFoldDB" id="A0A2L1BVP1"/>
<dbReference type="RefSeq" id="WP_004194556.1">
    <property type="nucleotide sequence ID" value="NZ_AP018750.1"/>
</dbReference>
<dbReference type="Proteomes" id="UP000282433">
    <property type="component" value="Chromosome"/>
</dbReference>
<reference evidence="2 5" key="1">
    <citation type="submission" date="2018-06" db="EMBL/GenBank/DDBJ databases">
        <authorList>
            <consortium name="Pathogen Informatics"/>
            <person name="Doyle S."/>
        </authorList>
    </citation>
    <scope>NUCLEOTIDE SEQUENCE [LARGE SCALE GENOMIC DNA]</scope>
    <source>
        <strain evidence="2 5">NCTC13443</strain>
    </source>
</reference>
<evidence type="ECO:0000313" key="5">
    <source>
        <dbReference type="Proteomes" id="UP000255518"/>
    </source>
</evidence>
<keyword evidence="1" id="KW-0812">Transmembrane</keyword>
<protein>
    <submittedName>
        <fullName evidence="2">Uncharacterized protein</fullName>
    </submittedName>
</protein>
<evidence type="ECO:0000313" key="2">
    <source>
        <dbReference type="EMBL" id="STT04706.1"/>
    </source>
</evidence>
<proteinExistence type="predicted"/>
<keyword evidence="1" id="KW-1133">Transmembrane helix</keyword>
<evidence type="ECO:0000313" key="3">
    <source>
        <dbReference type="EMBL" id="STT05486.1"/>
    </source>
</evidence>
<gene>
    <name evidence="2" type="ORF">NCTC13443_04816</name>
    <name evidence="3" type="ORF">NCTC13443_05422</name>
    <name evidence="4" type="ORF">NCTC13635_01076</name>
</gene>
<dbReference type="EMBL" id="LR134162">
    <property type="protein sequence ID" value="VEB00140.1"/>
    <property type="molecule type" value="Genomic_DNA"/>
</dbReference>
<organism evidence="2 5">
    <name type="scientific">Klebsiella pneumoniae</name>
    <dbReference type="NCBI Taxonomy" id="573"/>
    <lineage>
        <taxon>Bacteria</taxon>
        <taxon>Pseudomonadati</taxon>
        <taxon>Pseudomonadota</taxon>
        <taxon>Gammaproteobacteria</taxon>
        <taxon>Enterobacterales</taxon>
        <taxon>Enterobacteriaceae</taxon>
        <taxon>Klebsiella/Raoultella group</taxon>
        <taxon>Klebsiella</taxon>
        <taxon>Klebsiella pneumoniae complex</taxon>
    </lineage>
</organism>
<sequence length="109" mass="12146">MPNYSGLTVTGCDTGFVLPSDSSSTFLNARVEKCRVGFLEYNSKELYDTLLKTLYENQSEFDSLKKEVESADLNQKEKDEKIKSSSIFSKLAIVADVVTVYAFLAPLLT</sequence>
<feature type="transmembrane region" description="Helical" evidence="1">
    <location>
        <begin position="87"/>
        <end position="108"/>
    </location>
</feature>
<keyword evidence="1" id="KW-0472">Membrane</keyword>
<evidence type="ECO:0000313" key="6">
    <source>
        <dbReference type="Proteomes" id="UP000282433"/>
    </source>
</evidence>
<evidence type="ECO:0000256" key="1">
    <source>
        <dbReference type="SAM" id="Phobius"/>
    </source>
</evidence>
<evidence type="ECO:0000313" key="4">
    <source>
        <dbReference type="EMBL" id="VEB00140.1"/>
    </source>
</evidence>
<dbReference type="Proteomes" id="UP000255518">
    <property type="component" value="Unassembled WGS sequence"/>
</dbReference>
<reference evidence="4 6" key="2">
    <citation type="submission" date="2018-12" db="EMBL/GenBank/DDBJ databases">
        <authorList>
            <consortium name="Pathogen Informatics"/>
        </authorList>
    </citation>
    <scope>NUCLEOTIDE SEQUENCE [LARGE SCALE GENOMIC DNA]</scope>
    <source>
        <strain evidence="4 6">NCTC13635</strain>
    </source>
</reference>
<name>A0A2L1BVP1_KLEPN</name>
<dbReference type="EMBL" id="UGKT01000001">
    <property type="protein sequence ID" value="STT05486.1"/>
    <property type="molecule type" value="Genomic_DNA"/>
</dbReference>
<dbReference type="EMBL" id="UGKT01000001">
    <property type="protein sequence ID" value="STT04706.1"/>
    <property type="molecule type" value="Genomic_DNA"/>
</dbReference>